<evidence type="ECO:0000256" key="1">
    <source>
        <dbReference type="PROSITE-ProRule" id="PRU00047"/>
    </source>
</evidence>
<protein>
    <recommendedName>
        <fullName evidence="3">CCHC-type domain-containing protein</fullName>
    </recommendedName>
</protein>
<feature type="region of interest" description="Disordered" evidence="2">
    <location>
        <begin position="188"/>
        <end position="211"/>
    </location>
</feature>
<accession>A0A9D4PNU7</accession>
<dbReference type="Pfam" id="PF03564">
    <property type="entry name" value="DUF1759"/>
    <property type="match status" value="1"/>
</dbReference>
<dbReference type="PANTHER" id="PTHR47331">
    <property type="entry name" value="PHD-TYPE DOMAIN-CONTAINING PROTEIN"/>
    <property type="match status" value="1"/>
</dbReference>
<keyword evidence="5" id="KW-1185">Reference proteome</keyword>
<dbReference type="GO" id="GO:0008270">
    <property type="term" value="F:zinc ion binding"/>
    <property type="evidence" value="ECO:0007669"/>
    <property type="project" value="UniProtKB-KW"/>
</dbReference>
<dbReference type="EMBL" id="JABSTV010001252">
    <property type="protein sequence ID" value="KAH7947276.1"/>
    <property type="molecule type" value="Genomic_DNA"/>
</dbReference>
<dbReference type="PROSITE" id="PS50158">
    <property type="entry name" value="ZF_CCHC"/>
    <property type="match status" value="1"/>
</dbReference>
<reference evidence="4" key="2">
    <citation type="submission" date="2021-09" db="EMBL/GenBank/DDBJ databases">
        <authorList>
            <person name="Jia N."/>
            <person name="Wang J."/>
            <person name="Shi W."/>
            <person name="Du L."/>
            <person name="Sun Y."/>
            <person name="Zhan W."/>
            <person name="Jiang J."/>
            <person name="Wang Q."/>
            <person name="Zhang B."/>
            <person name="Ji P."/>
            <person name="Sakyi L.B."/>
            <person name="Cui X."/>
            <person name="Yuan T."/>
            <person name="Jiang B."/>
            <person name="Yang W."/>
            <person name="Lam T.T.-Y."/>
            <person name="Chang Q."/>
            <person name="Ding S."/>
            <person name="Wang X."/>
            <person name="Zhu J."/>
            <person name="Ruan X."/>
            <person name="Zhao L."/>
            <person name="Wei J."/>
            <person name="Que T."/>
            <person name="Du C."/>
            <person name="Cheng J."/>
            <person name="Dai P."/>
            <person name="Han X."/>
            <person name="Huang E."/>
            <person name="Gao Y."/>
            <person name="Liu J."/>
            <person name="Shao H."/>
            <person name="Ye R."/>
            <person name="Li L."/>
            <person name="Wei W."/>
            <person name="Wang X."/>
            <person name="Wang C."/>
            <person name="Huo Q."/>
            <person name="Li W."/>
            <person name="Guo W."/>
            <person name="Chen H."/>
            <person name="Chen S."/>
            <person name="Zhou L."/>
            <person name="Zhou L."/>
            <person name="Ni X."/>
            <person name="Tian J."/>
            <person name="Zhou Y."/>
            <person name="Sheng Y."/>
            <person name="Liu T."/>
            <person name="Pan Y."/>
            <person name="Xia L."/>
            <person name="Li J."/>
            <person name="Zhao F."/>
            <person name="Cao W."/>
        </authorList>
    </citation>
    <scope>NUCLEOTIDE SEQUENCE</scope>
    <source>
        <strain evidence="4">Rsan-2018</strain>
        <tissue evidence="4">Larvae</tissue>
    </source>
</reference>
<proteinExistence type="predicted"/>
<comment type="caution">
    <text evidence="4">The sequence shown here is derived from an EMBL/GenBank/DDBJ whole genome shotgun (WGS) entry which is preliminary data.</text>
</comment>
<dbReference type="GO" id="GO:0003676">
    <property type="term" value="F:nucleic acid binding"/>
    <property type="evidence" value="ECO:0007669"/>
    <property type="project" value="InterPro"/>
</dbReference>
<dbReference type="InterPro" id="IPR005312">
    <property type="entry name" value="DUF1759"/>
</dbReference>
<evidence type="ECO:0000313" key="4">
    <source>
        <dbReference type="EMBL" id="KAH7947276.1"/>
    </source>
</evidence>
<dbReference type="AlphaFoldDB" id="A0A9D4PNU7"/>
<keyword evidence="1" id="KW-0479">Metal-binding</keyword>
<keyword evidence="1" id="KW-0863">Zinc-finger</keyword>
<dbReference type="VEuPathDB" id="VectorBase:RSAN_041832"/>
<dbReference type="VEuPathDB" id="VectorBase:RSAN_048472"/>
<feature type="domain" description="CCHC-type" evidence="3">
    <location>
        <begin position="309"/>
        <end position="323"/>
    </location>
</feature>
<sequence>MCYIVIPGKMANRETLMSWSEPNDDRVAATQSNIGSAGAPPGSVSTPRYRSVALPTLQVPTYAGDLRQWQEFWDHYSATIHENTELPPIEKFMYLLTYLTGAAKRAIEGTRLADNNYEIAVTTLKERFGRQELLVNEHIDQLLVAREEFQGSGEASGLGVPPEQYTVVLHRVLMRCLPEDLGIMYRQKKKEESTRGTNASAEPTPPEARTHKATDILAFLKIQVEVREEGKQEAASSYTHNSITVPGDMSSPRRSSQGIPSASALAATESLQQRTPCVLCDSRGHSLAECTVDLSADEKRARLLTARCCYKCGMRNHVARFCRVSLNLTCNKCQRRHLTVLCELSRAVTTTAAPAPTVPSGSSGSTSPTVTTASTGATEANTVTLEALEVPEVCAVTSPPLNIEVLELLSARRYDAADMFDSETWHPEDVSILMGSDAYWKVATGKIDRLNEQLTAVETSFGWTAQGSSSHYEATATSALFLSAGGSHQECNESAMWRLDTIGSENRLSKQAGRYQVPLMMQEPGIPAGSDNRQLAARRLNMQLNRFREQPDLLKHFKLDELPNDRDIEPLYKTATTICPSLVSSRTSIVRAEDFSSLNRLLRVTAFVQRFVHNTSRRSPPRSGTLTTLELEEAERYWLRVVQDQYFGAEIRLLEKEKRLPSTSWVLRLAPFLDTNGLLRVGGRLDLLNASPDIRHPILLPAEPKLTTLIVQAAHVRTLHGGIELTLTEHCYDLL</sequence>
<dbReference type="SMART" id="SM00343">
    <property type="entry name" value="ZnF_C2HC"/>
    <property type="match status" value="2"/>
</dbReference>
<evidence type="ECO:0000256" key="2">
    <source>
        <dbReference type="SAM" id="MobiDB-lite"/>
    </source>
</evidence>
<feature type="region of interest" description="Disordered" evidence="2">
    <location>
        <begin position="353"/>
        <end position="377"/>
    </location>
</feature>
<dbReference type="InterPro" id="IPR001878">
    <property type="entry name" value="Znf_CCHC"/>
</dbReference>
<evidence type="ECO:0000259" key="3">
    <source>
        <dbReference type="PROSITE" id="PS50158"/>
    </source>
</evidence>
<organism evidence="4 5">
    <name type="scientific">Rhipicephalus sanguineus</name>
    <name type="common">Brown dog tick</name>
    <name type="synonym">Ixodes sanguineus</name>
    <dbReference type="NCBI Taxonomy" id="34632"/>
    <lineage>
        <taxon>Eukaryota</taxon>
        <taxon>Metazoa</taxon>
        <taxon>Ecdysozoa</taxon>
        <taxon>Arthropoda</taxon>
        <taxon>Chelicerata</taxon>
        <taxon>Arachnida</taxon>
        <taxon>Acari</taxon>
        <taxon>Parasitiformes</taxon>
        <taxon>Ixodida</taxon>
        <taxon>Ixodoidea</taxon>
        <taxon>Ixodidae</taxon>
        <taxon>Rhipicephalinae</taxon>
        <taxon>Rhipicephalus</taxon>
        <taxon>Rhipicephalus</taxon>
    </lineage>
</organism>
<dbReference type="PANTHER" id="PTHR47331:SF5">
    <property type="entry name" value="RIBONUCLEASE H"/>
    <property type="match status" value="1"/>
</dbReference>
<name>A0A9D4PNU7_RHISA</name>
<gene>
    <name evidence="4" type="ORF">HPB52_009136</name>
</gene>
<keyword evidence="1" id="KW-0862">Zinc</keyword>
<dbReference type="Proteomes" id="UP000821837">
    <property type="component" value="Chromosome 6"/>
</dbReference>
<reference evidence="4" key="1">
    <citation type="journal article" date="2020" name="Cell">
        <title>Large-Scale Comparative Analyses of Tick Genomes Elucidate Their Genetic Diversity and Vector Capacities.</title>
        <authorList>
            <consortium name="Tick Genome and Microbiome Consortium (TIGMIC)"/>
            <person name="Jia N."/>
            <person name="Wang J."/>
            <person name="Shi W."/>
            <person name="Du L."/>
            <person name="Sun Y."/>
            <person name="Zhan W."/>
            <person name="Jiang J.F."/>
            <person name="Wang Q."/>
            <person name="Zhang B."/>
            <person name="Ji P."/>
            <person name="Bell-Sakyi L."/>
            <person name="Cui X.M."/>
            <person name="Yuan T.T."/>
            <person name="Jiang B.G."/>
            <person name="Yang W.F."/>
            <person name="Lam T.T."/>
            <person name="Chang Q.C."/>
            <person name="Ding S.J."/>
            <person name="Wang X.J."/>
            <person name="Zhu J.G."/>
            <person name="Ruan X.D."/>
            <person name="Zhao L."/>
            <person name="Wei J.T."/>
            <person name="Ye R.Z."/>
            <person name="Que T.C."/>
            <person name="Du C.H."/>
            <person name="Zhou Y.H."/>
            <person name="Cheng J.X."/>
            <person name="Dai P.F."/>
            <person name="Guo W.B."/>
            <person name="Han X.H."/>
            <person name="Huang E.J."/>
            <person name="Li L.F."/>
            <person name="Wei W."/>
            <person name="Gao Y.C."/>
            <person name="Liu J.Z."/>
            <person name="Shao H.Z."/>
            <person name="Wang X."/>
            <person name="Wang C.C."/>
            <person name="Yang T.C."/>
            <person name="Huo Q.B."/>
            <person name="Li W."/>
            <person name="Chen H.Y."/>
            <person name="Chen S.E."/>
            <person name="Zhou L.G."/>
            <person name="Ni X.B."/>
            <person name="Tian J.H."/>
            <person name="Sheng Y."/>
            <person name="Liu T."/>
            <person name="Pan Y.S."/>
            <person name="Xia L.Y."/>
            <person name="Li J."/>
            <person name="Zhao F."/>
            <person name="Cao W.C."/>
        </authorList>
    </citation>
    <scope>NUCLEOTIDE SEQUENCE</scope>
    <source>
        <strain evidence="4">Rsan-2018</strain>
    </source>
</reference>
<dbReference type="VEuPathDB" id="VectorBase:RSAN_026444"/>
<feature type="region of interest" description="Disordered" evidence="2">
    <location>
        <begin position="231"/>
        <end position="265"/>
    </location>
</feature>
<dbReference type="Gene3D" id="4.10.60.10">
    <property type="entry name" value="Zinc finger, CCHC-type"/>
    <property type="match status" value="1"/>
</dbReference>
<evidence type="ECO:0000313" key="5">
    <source>
        <dbReference type="Proteomes" id="UP000821837"/>
    </source>
</evidence>
<feature type="compositionally biased region" description="Polar residues" evidence="2">
    <location>
        <begin position="234"/>
        <end position="244"/>
    </location>
</feature>